<dbReference type="Proteomes" id="UP000784294">
    <property type="component" value="Unassembled WGS sequence"/>
</dbReference>
<organism evidence="2 3">
    <name type="scientific">Protopolystoma xenopodis</name>
    <dbReference type="NCBI Taxonomy" id="117903"/>
    <lineage>
        <taxon>Eukaryota</taxon>
        <taxon>Metazoa</taxon>
        <taxon>Spiralia</taxon>
        <taxon>Lophotrochozoa</taxon>
        <taxon>Platyhelminthes</taxon>
        <taxon>Monogenea</taxon>
        <taxon>Polyopisthocotylea</taxon>
        <taxon>Polystomatidea</taxon>
        <taxon>Polystomatidae</taxon>
        <taxon>Protopolystoma</taxon>
    </lineage>
</organism>
<accession>A0A3S5CQ37</accession>
<gene>
    <name evidence="2" type="ORF">PXEA_LOCUS32459</name>
</gene>
<dbReference type="EMBL" id="CAAALY010259793">
    <property type="protein sequence ID" value="VEL39019.1"/>
    <property type="molecule type" value="Genomic_DNA"/>
</dbReference>
<evidence type="ECO:0000313" key="3">
    <source>
        <dbReference type="Proteomes" id="UP000784294"/>
    </source>
</evidence>
<evidence type="ECO:0000313" key="2">
    <source>
        <dbReference type="EMBL" id="VEL39019.1"/>
    </source>
</evidence>
<proteinExistence type="predicted"/>
<evidence type="ECO:0000256" key="1">
    <source>
        <dbReference type="SAM" id="MobiDB-lite"/>
    </source>
</evidence>
<sequence length="156" mass="16775">MVRAELKPSVPVNQRLVKGAARPASVGRTMPRAAEHESGPPGLLSLLQRTCDFVLEPGPVPMSEPPTQTSGRCQLVVPNLLTDACQSCRAGFASVQKVSEPLSQNSRTTESSRHCDYGLFYALLLAPALDAIYEACLLRLQTEPDDPVLGFAFPKG</sequence>
<feature type="region of interest" description="Disordered" evidence="1">
    <location>
        <begin position="20"/>
        <end position="40"/>
    </location>
</feature>
<dbReference type="AlphaFoldDB" id="A0A3S5CQ37"/>
<comment type="caution">
    <text evidence="2">The sequence shown here is derived from an EMBL/GenBank/DDBJ whole genome shotgun (WGS) entry which is preliminary data.</text>
</comment>
<keyword evidence="3" id="KW-1185">Reference proteome</keyword>
<protein>
    <submittedName>
        <fullName evidence="2">Uncharacterized protein</fullName>
    </submittedName>
</protein>
<name>A0A3S5CQ37_9PLAT</name>
<reference evidence="2" key="1">
    <citation type="submission" date="2018-11" db="EMBL/GenBank/DDBJ databases">
        <authorList>
            <consortium name="Pathogen Informatics"/>
        </authorList>
    </citation>
    <scope>NUCLEOTIDE SEQUENCE</scope>
</reference>